<comment type="caution">
    <text evidence="7">The sequence shown here is derived from an EMBL/GenBank/DDBJ whole genome shotgun (WGS) entry which is preliminary data.</text>
</comment>
<dbReference type="OrthoDB" id="14246at2759"/>
<sequence length="149" mass="16334">MNFNEYRSNPLNRIIGLSVILAFGFLLVVLACIQGNWFPIIDGLIFASAHLPAGITKALAASVDYDFTFDPASGNSANFAVEAGQFISAFLVITGLYLPILLYHLHILSHIAMYLTILGGMLIYGTIYTFSSYFDPQEEEDDVGNMANI</sequence>
<feature type="transmembrane region" description="Helical" evidence="6">
    <location>
        <begin position="111"/>
        <end position="130"/>
    </location>
</feature>
<evidence type="ECO:0000313" key="8">
    <source>
        <dbReference type="Proteomes" id="UP000790833"/>
    </source>
</evidence>
<protein>
    <recommendedName>
        <fullName evidence="9">Vacuolar protein sorting-associated protein 55</fullName>
    </recommendedName>
</protein>
<evidence type="ECO:0000256" key="3">
    <source>
        <dbReference type="ARBA" id="ARBA00022692"/>
    </source>
</evidence>
<gene>
    <name evidence="7" type="ORF">KQ657_001779</name>
</gene>
<evidence type="ECO:0008006" key="9">
    <source>
        <dbReference type="Google" id="ProtNLM"/>
    </source>
</evidence>
<evidence type="ECO:0000256" key="4">
    <source>
        <dbReference type="ARBA" id="ARBA00022989"/>
    </source>
</evidence>
<dbReference type="GO" id="GO:0032511">
    <property type="term" value="P:late endosome to vacuole transport via multivesicular body sorting pathway"/>
    <property type="evidence" value="ECO:0007669"/>
    <property type="project" value="TreeGrafter"/>
</dbReference>
<feature type="transmembrane region" description="Helical" evidence="6">
    <location>
        <begin position="83"/>
        <end position="104"/>
    </location>
</feature>
<dbReference type="PANTHER" id="PTHR12050:SF0">
    <property type="entry name" value="RH04491P"/>
    <property type="match status" value="1"/>
</dbReference>
<organism evidence="7 8">
    <name type="scientific">Scheffersomyces spartinae</name>
    <dbReference type="NCBI Taxonomy" id="45513"/>
    <lineage>
        <taxon>Eukaryota</taxon>
        <taxon>Fungi</taxon>
        <taxon>Dikarya</taxon>
        <taxon>Ascomycota</taxon>
        <taxon>Saccharomycotina</taxon>
        <taxon>Pichiomycetes</taxon>
        <taxon>Debaryomycetaceae</taxon>
        <taxon>Scheffersomyces</taxon>
    </lineage>
</organism>
<keyword evidence="4 6" id="KW-1133">Transmembrane helix</keyword>
<accession>A0A9P7V6Q2</accession>
<feature type="transmembrane region" description="Helical" evidence="6">
    <location>
        <begin position="40"/>
        <end position="63"/>
    </location>
</feature>
<keyword evidence="5 6" id="KW-0472">Membrane</keyword>
<dbReference type="RefSeq" id="XP_043047930.1">
    <property type="nucleotide sequence ID" value="XM_043192562.1"/>
</dbReference>
<dbReference type="Pfam" id="PF04133">
    <property type="entry name" value="Vps55"/>
    <property type="match status" value="1"/>
</dbReference>
<dbReference type="Proteomes" id="UP000790833">
    <property type="component" value="Unassembled WGS sequence"/>
</dbReference>
<dbReference type="EMBL" id="JAHMUF010000018">
    <property type="protein sequence ID" value="KAG7192380.1"/>
    <property type="molecule type" value="Genomic_DNA"/>
</dbReference>
<feature type="transmembrane region" description="Helical" evidence="6">
    <location>
        <begin position="14"/>
        <end position="33"/>
    </location>
</feature>
<dbReference type="PANTHER" id="PTHR12050">
    <property type="entry name" value="LEPTIN RECEPTOR-RELATED"/>
    <property type="match status" value="1"/>
</dbReference>
<dbReference type="PROSITE" id="PS51257">
    <property type="entry name" value="PROKAR_LIPOPROTEIN"/>
    <property type="match status" value="1"/>
</dbReference>
<proteinExistence type="inferred from homology"/>
<evidence type="ECO:0000313" key="7">
    <source>
        <dbReference type="EMBL" id="KAG7192380.1"/>
    </source>
</evidence>
<dbReference type="GO" id="GO:0034424">
    <property type="term" value="C:Vps55/Vps68 complex"/>
    <property type="evidence" value="ECO:0007669"/>
    <property type="project" value="TreeGrafter"/>
</dbReference>
<keyword evidence="3 6" id="KW-0812">Transmembrane</keyword>
<evidence type="ECO:0000256" key="5">
    <source>
        <dbReference type="ARBA" id="ARBA00023136"/>
    </source>
</evidence>
<comment type="subcellular location">
    <subcellularLocation>
        <location evidence="1">Membrane</location>
        <topology evidence="1">Multi-pass membrane protein</topology>
    </subcellularLocation>
</comment>
<dbReference type="AlphaFoldDB" id="A0A9P7V6Q2"/>
<comment type="similarity">
    <text evidence="2">Belongs to the OB-RGRP/VPS55 family.</text>
</comment>
<evidence type="ECO:0000256" key="1">
    <source>
        <dbReference type="ARBA" id="ARBA00004141"/>
    </source>
</evidence>
<keyword evidence="8" id="KW-1185">Reference proteome</keyword>
<evidence type="ECO:0000256" key="6">
    <source>
        <dbReference type="SAM" id="Phobius"/>
    </source>
</evidence>
<dbReference type="InterPro" id="IPR007262">
    <property type="entry name" value="Vps55/LEPROT"/>
</dbReference>
<dbReference type="GeneID" id="66115153"/>
<reference evidence="7" key="1">
    <citation type="submission" date="2021-03" db="EMBL/GenBank/DDBJ databases">
        <authorList>
            <person name="Palmer J.M."/>
        </authorList>
    </citation>
    <scope>NUCLEOTIDE SEQUENCE</scope>
    <source>
        <strain evidence="7">ARV_011</strain>
    </source>
</reference>
<name>A0A9P7V6Q2_9ASCO</name>
<evidence type="ECO:0000256" key="2">
    <source>
        <dbReference type="ARBA" id="ARBA00005645"/>
    </source>
</evidence>